<dbReference type="EMBL" id="FNYQ01000090">
    <property type="protein sequence ID" value="SEJ39427.1"/>
    <property type="molecule type" value="Genomic_DNA"/>
</dbReference>
<dbReference type="AlphaFoldDB" id="A0A1H6YKD5"/>
<sequence>MRCDRWAARFRAGIDQNGLPQALYAEAVGESPTERWFGRQPDKANDAAVEGIARKPYAIPTRRVAQVYLEHPPTLGFGRAFDERLLLRILPR</sequence>
<protein>
    <submittedName>
        <fullName evidence="1">Isoquinoline 1-oxidoreductase, beta subunit</fullName>
    </submittedName>
</protein>
<evidence type="ECO:0000313" key="1">
    <source>
        <dbReference type="EMBL" id="SEJ39427.1"/>
    </source>
</evidence>
<accession>A0A1H6YKD5</accession>
<reference evidence="3 4" key="1">
    <citation type="submission" date="2016-10" db="EMBL/GenBank/DDBJ databases">
        <authorList>
            <person name="de Groot N.N."/>
        </authorList>
    </citation>
    <scope>NUCLEOTIDE SEQUENCE [LARGE SCALE GENOMIC DNA]</scope>
    <source>
        <strain evidence="1 3">DSM 373</strain>
        <strain evidence="2 4">DSM 378</strain>
    </source>
</reference>
<proteinExistence type="predicted"/>
<dbReference type="SUPFAM" id="SSF56003">
    <property type="entry name" value="Molybdenum cofactor-binding domain"/>
    <property type="match status" value="1"/>
</dbReference>
<gene>
    <name evidence="1" type="ORF">SAMN04244572_03795</name>
    <name evidence="2" type="ORF">SAMN04244573_03840</name>
</gene>
<dbReference type="Proteomes" id="UP000199250">
    <property type="component" value="Unassembled WGS sequence"/>
</dbReference>
<evidence type="ECO:0000313" key="2">
    <source>
        <dbReference type="EMBL" id="SER55095.1"/>
    </source>
</evidence>
<dbReference type="InterPro" id="IPR037165">
    <property type="entry name" value="AldOxase/xan_DH_Mopterin-bd_sf"/>
</dbReference>
<evidence type="ECO:0000313" key="4">
    <source>
        <dbReference type="Proteomes" id="UP000199267"/>
    </source>
</evidence>
<organism evidence="1 3">
    <name type="scientific">Azotobacter beijerinckii</name>
    <dbReference type="NCBI Taxonomy" id="170623"/>
    <lineage>
        <taxon>Bacteria</taxon>
        <taxon>Pseudomonadati</taxon>
        <taxon>Pseudomonadota</taxon>
        <taxon>Gammaproteobacteria</taxon>
        <taxon>Pseudomonadales</taxon>
        <taxon>Pseudomonadaceae</taxon>
        <taxon>Azotobacter</taxon>
    </lineage>
</organism>
<dbReference type="EMBL" id="FOFJ01000060">
    <property type="protein sequence ID" value="SER55095.1"/>
    <property type="molecule type" value="Genomic_DNA"/>
</dbReference>
<dbReference type="GO" id="GO:0016491">
    <property type="term" value="F:oxidoreductase activity"/>
    <property type="evidence" value="ECO:0007669"/>
    <property type="project" value="InterPro"/>
</dbReference>
<evidence type="ECO:0000313" key="3">
    <source>
        <dbReference type="Proteomes" id="UP000199250"/>
    </source>
</evidence>
<name>A0A1H6YKD5_9GAMM</name>
<dbReference type="Proteomes" id="UP000199267">
    <property type="component" value="Unassembled WGS sequence"/>
</dbReference>